<feature type="binding site" evidence="9">
    <location>
        <position position="145"/>
    </location>
    <ligand>
        <name>substrate</name>
    </ligand>
</feature>
<keyword evidence="5 12" id="KW-0119">Carbohydrate metabolism</keyword>
<dbReference type="GO" id="GO:0030245">
    <property type="term" value="P:cellulose catabolic process"/>
    <property type="evidence" value="ECO:0007669"/>
    <property type="project" value="UniProtKB-KW"/>
</dbReference>
<evidence type="ECO:0000256" key="9">
    <source>
        <dbReference type="PIRSR" id="PIRSR001100-2"/>
    </source>
</evidence>
<dbReference type="InterPro" id="IPR036434">
    <property type="entry name" value="Beta_cellobiohydrolase_sf"/>
</dbReference>
<feature type="binding site" evidence="9">
    <location>
        <position position="403"/>
    </location>
    <ligand>
        <name>substrate</name>
    </ligand>
</feature>
<evidence type="ECO:0000256" key="12">
    <source>
        <dbReference type="RuleBase" id="RU361186"/>
    </source>
</evidence>
<proteinExistence type="inferred from homology"/>
<dbReference type="InterPro" id="IPR001524">
    <property type="entry name" value="Glyco_hydro_6_CS"/>
</dbReference>
<dbReference type="InParanoid" id="A0A4S2N8D9"/>
<dbReference type="PANTHER" id="PTHR34876:SF4">
    <property type="entry name" value="1,4-BETA-D-GLUCAN CELLOBIOHYDROLASE C-RELATED"/>
    <property type="match status" value="1"/>
</dbReference>
<dbReference type="PANTHER" id="PTHR34876">
    <property type="match status" value="1"/>
</dbReference>
<dbReference type="SUPFAM" id="SSF51989">
    <property type="entry name" value="Glycosyl hydrolases family 6, cellulases"/>
    <property type="match status" value="1"/>
</dbReference>
<feature type="region of interest" description="Disordered" evidence="13">
    <location>
        <begin position="60"/>
        <end position="96"/>
    </location>
</feature>
<gene>
    <name evidence="16" type="ORF">EX30DRAFT_337951</name>
</gene>
<keyword evidence="1 14" id="KW-0732">Signal</keyword>
<dbReference type="FunFam" id="3.20.20.40:FF:000001">
    <property type="entry name" value="Glucanase"/>
    <property type="match status" value="1"/>
</dbReference>
<feature type="domain" description="CBM1" evidence="15">
    <location>
        <begin position="18"/>
        <end position="54"/>
    </location>
</feature>
<dbReference type="Proteomes" id="UP000298138">
    <property type="component" value="Unassembled WGS sequence"/>
</dbReference>
<feature type="binding site" evidence="9">
    <location>
        <position position="407"/>
    </location>
    <ligand>
        <name>substrate</name>
    </ligand>
</feature>
<evidence type="ECO:0000256" key="10">
    <source>
        <dbReference type="PROSITE-ProRule" id="PRU10056"/>
    </source>
</evidence>
<dbReference type="Gene3D" id="3.20.20.40">
    <property type="entry name" value="1, 4-beta cellobiohydrolase"/>
    <property type="match status" value="1"/>
</dbReference>
<keyword evidence="7 12" id="KW-0624">Polysaccharide degradation</keyword>
<keyword evidence="3 12" id="KW-0136">Cellulose degradation</keyword>
<comment type="similarity">
    <text evidence="12">Belongs to the glycosyl hydrolase family 6.</text>
</comment>
<dbReference type="PRINTS" id="PR00733">
    <property type="entry name" value="GLHYDRLASE6"/>
</dbReference>
<dbReference type="InterPro" id="IPR000254">
    <property type="entry name" value="CBD"/>
</dbReference>
<dbReference type="STRING" id="341454.A0A4S2N8D9"/>
<protein>
    <recommendedName>
        <fullName evidence="12">Glucanase</fullName>
        <ecNumber evidence="12">3.2.1.-</ecNumber>
    </recommendedName>
</protein>
<dbReference type="SMART" id="SM00236">
    <property type="entry name" value="fCBD"/>
    <property type="match status" value="1"/>
</dbReference>
<feature type="compositionally biased region" description="Low complexity" evidence="13">
    <location>
        <begin position="63"/>
        <end position="84"/>
    </location>
</feature>
<evidence type="ECO:0000256" key="13">
    <source>
        <dbReference type="SAM" id="MobiDB-lite"/>
    </source>
</evidence>
<dbReference type="PROSITE" id="PS00562">
    <property type="entry name" value="CBM1_1"/>
    <property type="match status" value="1"/>
</dbReference>
<evidence type="ECO:0000313" key="17">
    <source>
        <dbReference type="Proteomes" id="UP000298138"/>
    </source>
</evidence>
<dbReference type="OrthoDB" id="64893at2759"/>
<dbReference type="Pfam" id="PF00734">
    <property type="entry name" value="CBM_1"/>
    <property type="match status" value="1"/>
</dbReference>
<evidence type="ECO:0000256" key="2">
    <source>
        <dbReference type="ARBA" id="ARBA00022801"/>
    </source>
</evidence>
<evidence type="ECO:0000256" key="5">
    <source>
        <dbReference type="ARBA" id="ARBA00023277"/>
    </source>
</evidence>
<feature type="binding site" evidence="9">
    <location>
        <position position="277"/>
    </location>
    <ligand>
        <name>substrate</name>
    </ligand>
</feature>
<evidence type="ECO:0000256" key="4">
    <source>
        <dbReference type="ARBA" id="ARBA00023157"/>
    </source>
</evidence>
<feature type="active site" evidence="10">
    <location>
        <position position="182"/>
    </location>
</feature>
<dbReference type="EC" id="3.2.1.-" evidence="12"/>
<evidence type="ECO:0000256" key="1">
    <source>
        <dbReference type="ARBA" id="ARBA00022729"/>
    </source>
</evidence>
<dbReference type="AlphaFoldDB" id="A0A4S2N8D9"/>
<keyword evidence="6 12" id="KW-0326">Glycosidase</keyword>
<evidence type="ECO:0000256" key="7">
    <source>
        <dbReference type="ARBA" id="ARBA00023326"/>
    </source>
</evidence>
<keyword evidence="4" id="KW-1015">Disulfide bond</keyword>
<feature type="active site" description="Proton acceptor" evidence="8">
    <location>
        <position position="409"/>
    </location>
</feature>
<feature type="binding site" evidence="9">
    <location>
        <position position="274"/>
    </location>
    <ligand>
        <name>substrate</name>
    </ligand>
</feature>
<evidence type="ECO:0000313" key="16">
    <source>
        <dbReference type="EMBL" id="TGZ85611.1"/>
    </source>
</evidence>
<keyword evidence="17" id="KW-1185">Reference proteome</keyword>
<reference evidence="16 17" key="1">
    <citation type="submission" date="2019-04" db="EMBL/GenBank/DDBJ databases">
        <title>Comparative genomics and transcriptomics to analyze fruiting body development in filamentous ascomycetes.</title>
        <authorList>
            <consortium name="DOE Joint Genome Institute"/>
            <person name="Lutkenhaus R."/>
            <person name="Traeger S."/>
            <person name="Breuer J."/>
            <person name="Kuo A."/>
            <person name="Lipzen A."/>
            <person name="Pangilinan J."/>
            <person name="Dilworth D."/>
            <person name="Sandor L."/>
            <person name="Poggeler S."/>
            <person name="Barry K."/>
            <person name="Grigoriev I.V."/>
            <person name="Nowrousian M."/>
        </authorList>
    </citation>
    <scope>NUCLEOTIDE SEQUENCE [LARGE SCALE GENOMIC DNA]</scope>
    <source>
        <strain evidence="16 17">CBS 389.68</strain>
    </source>
</reference>
<sequence length="454" mass="47522">MKSIFLLGLIAAVAAQSDEAGLYQQCGGINHSGPTKCVSGSTCTVINDYYHQCLPGSNSNPGTTLSTTTTATAQPPTTTTTTTPAPTPTAPAAGNPFAGKTQWANPYYASEISSLAIPSLIAAGKPALATKAAEVAKVPSFTWLDKISKVPSVREYLQLITDSGKASTHIAPFVVYNLPDRDCAALASNGELALAAGGAQRYKTEYIDEIRAALLEFPDISIVLVIEPDSLANMVTNMGVAKCAGAAEAYKELTVYAVKRLALPNVTMYLDGGHGGWLGWPANLPEAAKIFAQIYKDAGAPSQLRGLVTNVSNYNGWDLATCPAITSPNPNCDEKRFINALAPALASNGWPNAHFIIDQGRSGKQPTGQLQQGDWCNAKGTGFGARPGTATGDALADAIVWVKPGGESDGTSDTTAERYDAHCGSESSVKPAPEAGSWFQAYFEQLLVNANPAF</sequence>
<feature type="binding site" evidence="9">
    <location>
        <position position="143"/>
    </location>
    <ligand>
        <name>substrate</name>
    </ligand>
</feature>
<evidence type="ECO:0000256" key="3">
    <source>
        <dbReference type="ARBA" id="ARBA00023001"/>
    </source>
</evidence>
<evidence type="ECO:0000256" key="8">
    <source>
        <dbReference type="PIRSR" id="PIRSR001100-1"/>
    </source>
</evidence>
<dbReference type="GO" id="GO:0030248">
    <property type="term" value="F:cellulose binding"/>
    <property type="evidence" value="ECO:0007669"/>
    <property type="project" value="InterPro"/>
</dbReference>
<feature type="chain" id="PRO_5020947226" description="Glucanase" evidence="14">
    <location>
        <begin position="16"/>
        <end position="454"/>
    </location>
</feature>
<dbReference type="SUPFAM" id="SSF57180">
    <property type="entry name" value="Cellulose-binding domain"/>
    <property type="match status" value="1"/>
</dbReference>
<keyword evidence="2 12" id="KW-0378">Hydrolase</keyword>
<dbReference type="PIRSF" id="PIRSF001100">
    <property type="entry name" value="Beta_cellobiohydrolase"/>
    <property type="match status" value="1"/>
</dbReference>
<organism evidence="16 17">
    <name type="scientific">Ascodesmis nigricans</name>
    <dbReference type="NCBI Taxonomy" id="341454"/>
    <lineage>
        <taxon>Eukaryota</taxon>
        <taxon>Fungi</taxon>
        <taxon>Dikarya</taxon>
        <taxon>Ascomycota</taxon>
        <taxon>Pezizomycotina</taxon>
        <taxon>Pezizomycetes</taxon>
        <taxon>Pezizales</taxon>
        <taxon>Ascodesmidaceae</taxon>
        <taxon>Ascodesmis</taxon>
    </lineage>
</organism>
<dbReference type="Pfam" id="PF01341">
    <property type="entry name" value="Glyco_hydro_6"/>
    <property type="match status" value="1"/>
</dbReference>
<dbReference type="GO" id="GO:0004553">
    <property type="term" value="F:hydrolase activity, hydrolyzing O-glycosyl compounds"/>
    <property type="evidence" value="ECO:0007669"/>
    <property type="project" value="InterPro"/>
</dbReference>
<dbReference type="GO" id="GO:0005576">
    <property type="term" value="C:extracellular region"/>
    <property type="evidence" value="ECO:0007669"/>
    <property type="project" value="InterPro"/>
</dbReference>
<evidence type="ECO:0000256" key="14">
    <source>
        <dbReference type="SAM" id="SignalP"/>
    </source>
</evidence>
<dbReference type="EMBL" id="ML220112">
    <property type="protein sequence ID" value="TGZ85611.1"/>
    <property type="molecule type" value="Genomic_DNA"/>
</dbReference>
<feature type="binding site" evidence="9">
    <location>
        <position position="375"/>
    </location>
    <ligand>
        <name>substrate</name>
    </ligand>
</feature>
<dbReference type="InterPro" id="IPR035971">
    <property type="entry name" value="CBD_sf"/>
</dbReference>
<dbReference type="PROSITE" id="PS51164">
    <property type="entry name" value="CBM1_2"/>
    <property type="match status" value="1"/>
</dbReference>
<name>A0A4S2N8D9_9PEZI</name>
<dbReference type="PROSITE" id="PS00655">
    <property type="entry name" value="GLYCOSYL_HYDROL_F6_1"/>
    <property type="match status" value="1"/>
</dbReference>
<dbReference type="InterPro" id="IPR016288">
    <property type="entry name" value="Beta_cellobiohydrolase"/>
</dbReference>
<feature type="active site" description="Proton donor" evidence="8 11">
    <location>
        <position position="229"/>
    </location>
</feature>
<accession>A0A4S2N8D9</accession>
<evidence type="ECO:0000256" key="11">
    <source>
        <dbReference type="PROSITE-ProRule" id="PRU10057"/>
    </source>
</evidence>
<evidence type="ECO:0000256" key="6">
    <source>
        <dbReference type="ARBA" id="ARBA00023295"/>
    </source>
</evidence>
<feature type="signal peptide" evidence="14">
    <location>
        <begin position="1"/>
        <end position="15"/>
    </location>
</feature>
<feature type="binding site" evidence="9">
    <location>
        <position position="313"/>
    </location>
    <ligand>
        <name>substrate</name>
    </ligand>
</feature>
<dbReference type="PROSITE" id="PS00656">
    <property type="entry name" value="GLYCOSYL_HYDROL_F6_2"/>
    <property type="match status" value="1"/>
</dbReference>
<evidence type="ECO:0000259" key="15">
    <source>
        <dbReference type="PROSITE" id="PS51164"/>
    </source>
</evidence>